<feature type="compositionally biased region" description="Polar residues" evidence="1">
    <location>
        <begin position="376"/>
        <end position="389"/>
    </location>
</feature>
<feature type="transmembrane region" description="Helical" evidence="2">
    <location>
        <begin position="1225"/>
        <end position="1250"/>
    </location>
</feature>
<feature type="compositionally biased region" description="Polar residues" evidence="1">
    <location>
        <begin position="847"/>
        <end position="856"/>
    </location>
</feature>
<feature type="compositionally biased region" description="Polar residues" evidence="1">
    <location>
        <begin position="455"/>
        <end position="477"/>
    </location>
</feature>
<dbReference type="AlphaFoldDB" id="A0A6A6CV91"/>
<dbReference type="GeneID" id="54558339"/>
<evidence type="ECO:0000256" key="2">
    <source>
        <dbReference type="SAM" id="Phobius"/>
    </source>
</evidence>
<dbReference type="RefSeq" id="XP_033671009.1">
    <property type="nucleotide sequence ID" value="XM_033805067.1"/>
</dbReference>
<organism evidence="3 4">
    <name type="scientific">Zasmidium cellare ATCC 36951</name>
    <dbReference type="NCBI Taxonomy" id="1080233"/>
    <lineage>
        <taxon>Eukaryota</taxon>
        <taxon>Fungi</taxon>
        <taxon>Dikarya</taxon>
        <taxon>Ascomycota</taxon>
        <taxon>Pezizomycotina</taxon>
        <taxon>Dothideomycetes</taxon>
        <taxon>Dothideomycetidae</taxon>
        <taxon>Mycosphaerellales</taxon>
        <taxon>Mycosphaerellaceae</taxon>
        <taxon>Zasmidium</taxon>
    </lineage>
</organism>
<feature type="compositionally biased region" description="Basic and acidic residues" evidence="1">
    <location>
        <begin position="138"/>
        <end position="162"/>
    </location>
</feature>
<feature type="compositionally biased region" description="Basic and acidic residues" evidence="1">
    <location>
        <begin position="1060"/>
        <end position="1072"/>
    </location>
</feature>
<keyword evidence="4" id="KW-1185">Reference proteome</keyword>
<sequence>MAAPLDVDVSSFAAAFNPPPPHHHREPQLTLHDYHKLQQSPLSASPDFDTRRVRRKPSVANLAVTPAQAGSPWPSISTSPHFIHSFAPHPLLLSSLPPPPATPRPRPNTASPSLSSTVTTLQSTPTHTPVHRGGSSFEQRRVNERIELTEPIRTKRKFDSLKQAKRLPRRAHGGGSGDNQQSIERDGAIWEVYAAVFEPSAVYQDFASDQPDLSEQSSEQSLLQPAPLFAHQSVPPNATTRTVRFRETEPIADEQDHEVEAAAAAGRADFSTPSARSREEKDTAATSSYSLSKFQFPVAPGQNNWSGTLGHLTEPNSPSSPAVLHYHGTSFDVVNPHASLLLEGHSFETPAEIDGLLDEYFDEKSEDDNMSYNALTGEASQNSLRMGSDSSRHARVLYGDPDSARRHILRVQEDLQSPPKAVVNDSPLAHKNKEFEAPKNGTFAALPAQRVKVKPSTNPFSDSQSISRADPFGNTNDDPPIKHEGPVYQDCRPVVNAPAVDNEESHLSPSTSTKLNSEPLLHQRYTHCSDPFDLTISENGSRPNLMTIEEVLKKDHDAENTPNVVTGADPVSSPFHDDGAVSQATHADQESDPTIKDIIGSYDYTRVPSSPENDGSAQNSPSIEHSRAIVTKGKGKQPMYMLYAQAQNVDLEEVKTPDSAVALIRDFPTPPTPAYTGVKYWSNCSELPTSDRTYGETNHLLNITTAPNATPVADEIPPYVPDEGTNPFRPYWLGDQSSPSQCSSSGTVVYHERNSNVPEQFRFVDDDELKDVHRPLPRSSSIYPFDIIFDNAPGGDNESAWETEVSKSSAALPRNNSCQSEDSYADTSAYGTENRLSAGPDALAQAPQASGKQSRPTEGPERTNFEAPPDAPADKFDHRRDTQKATSLLCDNILIEGMRTKHGSVPNIDKEQRKLDLQELERLRKTNPAAVREASEFLANRSIENVAEIKSKTRAKLQKLVPFRPDYKPENIFSKVKEIGKGTPSNKSVTAASERRLLGTPDSFTGQNNLEWSESLCDFVTVRDGRSPNHWSPFTENATAHALAVPAQPKSTAVSASRTAVDRGHRAEEASNKRSRRPAMNGQVRLHELKLLPPKRNVPPRGRGLTDAELARREPAWTLQPKRFASTPIATNVMTAQSTALQPDIELQPRLGMRGDFARDFDYLAELDVSTRKEVEAYSESWRIFSFLVPGLPFVFWCGGFDWLIRKKFNNRVPGMRPSDKNQSLIIWLPINLIMWAFIATLGVIFVRIFRKDLV</sequence>
<feature type="compositionally biased region" description="Polar residues" evidence="1">
    <location>
        <begin position="607"/>
        <end position="623"/>
    </location>
</feature>
<feature type="region of interest" description="Disordered" evidence="1">
    <location>
        <begin position="376"/>
        <end position="396"/>
    </location>
</feature>
<keyword evidence="2" id="KW-0472">Membrane</keyword>
<evidence type="ECO:0000256" key="1">
    <source>
        <dbReference type="SAM" id="MobiDB-lite"/>
    </source>
</evidence>
<gene>
    <name evidence="3" type="ORF">M409DRAFT_19726</name>
</gene>
<reference evidence="3" key="1">
    <citation type="journal article" date="2020" name="Stud. Mycol.">
        <title>101 Dothideomycetes genomes: a test case for predicting lifestyles and emergence of pathogens.</title>
        <authorList>
            <person name="Haridas S."/>
            <person name="Albert R."/>
            <person name="Binder M."/>
            <person name="Bloem J."/>
            <person name="Labutti K."/>
            <person name="Salamov A."/>
            <person name="Andreopoulos B."/>
            <person name="Baker S."/>
            <person name="Barry K."/>
            <person name="Bills G."/>
            <person name="Bluhm B."/>
            <person name="Cannon C."/>
            <person name="Castanera R."/>
            <person name="Culley D."/>
            <person name="Daum C."/>
            <person name="Ezra D."/>
            <person name="Gonzalez J."/>
            <person name="Henrissat B."/>
            <person name="Kuo A."/>
            <person name="Liang C."/>
            <person name="Lipzen A."/>
            <person name="Lutzoni F."/>
            <person name="Magnuson J."/>
            <person name="Mondo S."/>
            <person name="Nolan M."/>
            <person name="Ohm R."/>
            <person name="Pangilinan J."/>
            <person name="Park H.-J."/>
            <person name="Ramirez L."/>
            <person name="Alfaro M."/>
            <person name="Sun H."/>
            <person name="Tritt A."/>
            <person name="Yoshinaga Y."/>
            <person name="Zwiers L.-H."/>
            <person name="Turgeon B."/>
            <person name="Goodwin S."/>
            <person name="Spatafora J."/>
            <person name="Crous P."/>
            <person name="Grigoriev I."/>
        </authorList>
    </citation>
    <scope>NUCLEOTIDE SEQUENCE</scope>
    <source>
        <strain evidence="3">ATCC 36951</strain>
    </source>
</reference>
<protein>
    <submittedName>
        <fullName evidence="3">Uncharacterized protein</fullName>
    </submittedName>
</protein>
<name>A0A6A6CV91_ZASCE</name>
<dbReference type="EMBL" id="ML993586">
    <property type="protein sequence ID" value="KAF2170120.1"/>
    <property type="molecule type" value="Genomic_DNA"/>
</dbReference>
<keyword evidence="2" id="KW-1133">Transmembrane helix</keyword>
<feature type="compositionally biased region" description="Basic and acidic residues" evidence="1">
    <location>
        <begin position="872"/>
        <end position="881"/>
    </location>
</feature>
<feature type="compositionally biased region" description="Pro residues" evidence="1">
    <location>
        <begin position="96"/>
        <end position="106"/>
    </location>
</feature>
<feature type="region of interest" description="Disordered" evidence="1">
    <location>
        <begin position="1"/>
        <end position="29"/>
    </location>
</feature>
<feature type="region of interest" description="Disordered" evidence="1">
    <location>
        <begin position="797"/>
        <end position="881"/>
    </location>
</feature>
<feature type="region of interest" description="Disordered" evidence="1">
    <location>
        <begin position="264"/>
        <end position="286"/>
    </location>
</feature>
<evidence type="ECO:0000313" key="4">
    <source>
        <dbReference type="Proteomes" id="UP000799537"/>
    </source>
</evidence>
<proteinExistence type="predicted"/>
<dbReference type="OrthoDB" id="5353066at2759"/>
<feature type="region of interest" description="Disordered" evidence="1">
    <location>
        <begin position="555"/>
        <end position="625"/>
    </location>
</feature>
<feature type="compositionally biased region" description="Basic residues" evidence="1">
    <location>
        <begin position="163"/>
        <end position="172"/>
    </location>
</feature>
<accession>A0A6A6CV91</accession>
<feature type="transmembrane region" description="Helical" evidence="2">
    <location>
        <begin position="1182"/>
        <end position="1205"/>
    </location>
</feature>
<feature type="compositionally biased region" description="Low complexity" evidence="1">
    <location>
        <begin position="107"/>
        <end position="128"/>
    </location>
</feature>
<feature type="region of interest" description="Disordered" evidence="1">
    <location>
        <begin position="1045"/>
        <end position="1079"/>
    </location>
</feature>
<dbReference type="Proteomes" id="UP000799537">
    <property type="component" value="Unassembled WGS sequence"/>
</dbReference>
<feature type="region of interest" description="Disordered" evidence="1">
    <location>
        <begin position="94"/>
        <end position="183"/>
    </location>
</feature>
<feature type="compositionally biased region" description="Polar residues" evidence="1">
    <location>
        <begin position="1049"/>
        <end position="1058"/>
    </location>
</feature>
<feature type="compositionally biased region" description="Polar residues" evidence="1">
    <location>
        <begin position="806"/>
        <end position="835"/>
    </location>
</feature>
<keyword evidence="2" id="KW-0812">Transmembrane</keyword>
<feature type="region of interest" description="Disordered" evidence="1">
    <location>
        <begin position="434"/>
        <end position="488"/>
    </location>
</feature>
<evidence type="ECO:0000313" key="3">
    <source>
        <dbReference type="EMBL" id="KAF2170120.1"/>
    </source>
</evidence>